<dbReference type="InterPro" id="IPR036291">
    <property type="entry name" value="NAD(P)-bd_dom_sf"/>
</dbReference>
<evidence type="ECO:0000256" key="9">
    <source>
        <dbReference type="ARBA" id="ARBA00022801"/>
    </source>
</evidence>
<dbReference type="InterPro" id="IPR013154">
    <property type="entry name" value="ADH-like_N"/>
</dbReference>
<dbReference type="Pfam" id="PF00557">
    <property type="entry name" value="Peptidase_M24"/>
    <property type="match status" value="1"/>
</dbReference>
<dbReference type="PROSITE" id="PS00491">
    <property type="entry name" value="PROLINE_PEPTIDASE"/>
    <property type="match status" value="1"/>
</dbReference>
<dbReference type="SUPFAM" id="SSF53092">
    <property type="entry name" value="Creatinase/prolidase N-terminal domain"/>
    <property type="match status" value="1"/>
</dbReference>
<dbReference type="InterPro" id="IPR011032">
    <property type="entry name" value="GroES-like_sf"/>
</dbReference>
<evidence type="ECO:0000256" key="6">
    <source>
        <dbReference type="ARBA" id="ARBA00022438"/>
    </source>
</evidence>
<comment type="catalytic activity">
    <reaction evidence="1">
        <text>Release of any N-terminal amino acid, including proline, that is linked to proline, even from a dipeptide or tripeptide.</text>
        <dbReference type="EC" id="3.4.11.9"/>
    </reaction>
</comment>
<dbReference type="SMART" id="SM01011">
    <property type="entry name" value="AMP_N"/>
    <property type="match status" value="1"/>
</dbReference>
<evidence type="ECO:0000256" key="14">
    <source>
        <dbReference type="RuleBase" id="RU000590"/>
    </source>
</evidence>
<evidence type="ECO:0000256" key="8">
    <source>
        <dbReference type="ARBA" id="ARBA00022723"/>
    </source>
</evidence>
<dbReference type="SUPFAM" id="SSF51735">
    <property type="entry name" value="NAD(P)-binding Rossmann-fold domains"/>
    <property type="match status" value="1"/>
</dbReference>
<keyword evidence="7" id="KW-0645">Protease</keyword>
<dbReference type="SUPFAM" id="SSF55920">
    <property type="entry name" value="Creatinase/aminopeptidase"/>
    <property type="match status" value="1"/>
</dbReference>
<evidence type="ECO:0000256" key="1">
    <source>
        <dbReference type="ARBA" id="ARBA00001424"/>
    </source>
</evidence>
<gene>
    <name evidence="17" type="ORF">UA08_08620</name>
</gene>
<dbReference type="Pfam" id="PF05195">
    <property type="entry name" value="AMP_N"/>
    <property type="match status" value="1"/>
</dbReference>
<evidence type="ECO:0000256" key="3">
    <source>
        <dbReference type="ARBA" id="ARBA00002443"/>
    </source>
</evidence>
<dbReference type="InterPro" id="IPR007865">
    <property type="entry name" value="Aminopep_P_N"/>
</dbReference>
<dbReference type="STRING" id="1441469.A0A225A635"/>
<proteinExistence type="inferred from homology"/>
<comment type="cofactor">
    <cofactor evidence="2">
        <name>Mn(2+)</name>
        <dbReference type="ChEBI" id="CHEBI:29035"/>
    </cofactor>
</comment>
<dbReference type="InterPro" id="IPR029149">
    <property type="entry name" value="Creatin/AminoP/Spt16_N"/>
</dbReference>
<dbReference type="SMART" id="SM00829">
    <property type="entry name" value="PKS_ER"/>
    <property type="match status" value="1"/>
</dbReference>
<evidence type="ECO:0000256" key="11">
    <source>
        <dbReference type="ARBA" id="ARBA00023211"/>
    </source>
</evidence>
<keyword evidence="11" id="KW-0464">Manganese</keyword>
<dbReference type="CDD" id="cd05289">
    <property type="entry name" value="MDR_like_2"/>
    <property type="match status" value="1"/>
</dbReference>
<dbReference type="RefSeq" id="XP_020116062.1">
    <property type="nucleotide sequence ID" value="XM_020263718.1"/>
</dbReference>
<feature type="domain" description="Aminopeptidase P N-terminal" evidence="16">
    <location>
        <begin position="400"/>
        <end position="535"/>
    </location>
</feature>
<dbReference type="OrthoDB" id="10261878at2759"/>
<evidence type="ECO:0000313" key="17">
    <source>
        <dbReference type="EMBL" id="OKL55941.1"/>
    </source>
</evidence>
<dbReference type="InterPro" id="IPR036005">
    <property type="entry name" value="Creatinase/aminopeptidase-like"/>
</dbReference>
<evidence type="ECO:0000259" key="15">
    <source>
        <dbReference type="SMART" id="SM00829"/>
    </source>
</evidence>
<dbReference type="GO" id="GO:0016491">
    <property type="term" value="F:oxidoreductase activity"/>
    <property type="evidence" value="ECO:0007669"/>
    <property type="project" value="InterPro"/>
</dbReference>
<keyword evidence="8 14" id="KW-0479">Metal-binding</keyword>
<name>A0A225A635_TALAT</name>
<organism evidence="17 18">
    <name type="scientific">Talaromyces atroroseus</name>
    <dbReference type="NCBI Taxonomy" id="1441469"/>
    <lineage>
        <taxon>Eukaryota</taxon>
        <taxon>Fungi</taxon>
        <taxon>Dikarya</taxon>
        <taxon>Ascomycota</taxon>
        <taxon>Pezizomycotina</taxon>
        <taxon>Eurotiomycetes</taxon>
        <taxon>Eurotiomycetidae</taxon>
        <taxon>Eurotiales</taxon>
        <taxon>Trichocomaceae</taxon>
        <taxon>Talaromyces</taxon>
        <taxon>Talaromyces sect. Trachyspermi</taxon>
    </lineage>
</organism>
<keyword evidence="18" id="KW-1185">Reference proteome</keyword>
<dbReference type="InterPro" id="IPR052433">
    <property type="entry name" value="X-Pro_dipept-like"/>
</dbReference>
<dbReference type="AlphaFoldDB" id="A0A225A635"/>
<evidence type="ECO:0000259" key="16">
    <source>
        <dbReference type="SMART" id="SM01011"/>
    </source>
</evidence>
<dbReference type="GO" id="GO:0006508">
    <property type="term" value="P:proteolysis"/>
    <property type="evidence" value="ECO:0007669"/>
    <property type="project" value="UniProtKB-KW"/>
</dbReference>
<comment type="similarity">
    <text evidence="4 14">Belongs to the peptidase M24B family.</text>
</comment>
<feature type="domain" description="Enoyl reductase (ER)" evidence="15">
    <location>
        <begin position="10"/>
        <end position="345"/>
    </location>
</feature>
<evidence type="ECO:0000256" key="13">
    <source>
        <dbReference type="ARBA" id="ARBA00032413"/>
    </source>
</evidence>
<protein>
    <recommendedName>
        <fullName evidence="5">Xaa-Pro aminopeptidase</fullName>
        <ecNumber evidence="5">3.4.11.9</ecNumber>
    </recommendedName>
    <alternativeName>
        <fullName evidence="12">Aminoacylproline aminopeptidase</fullName>
    </alternativeName>
    <alternativeName>
        <fullName evidence="13">Prolidase</fullName>
    </alternativeName>
</protein>
<accession>A0A225A635</accession>
<keyword evidence="10" id="KW-0482">Metalloprotease</keyword>
<evidence type="ECO:0000256" key="12">
    <source>
        <dbReference type="ARBA" id="ARBA00030849"/>
    </source>
</evidence>
<evidence type="ECO:0000256" key="5">
    <source>
        <dbReference type="ARBA" id="ARBA00012574"/>
    </source>
</evidence>
<evidence type="ECO:0000256" key="2">
    <source>
        <dbReference type="ARBA" id="ARBA00001936"/>
    </source>
</evidence>
<keyword evidence="9" id="KW-0378">Hydrolase</keyword>
<dbReference type="EMBL" id="LFMY01000016">
    <property type="protein sequence ID" value="OKL55941.1"/>
    <property type="molecule type" value="Genomic_DNA"/>
</dbReference>
<dbReference type="Pfam" id="PF13602">
    <property type="entry name" value="ADH_zinc_N_2"/>
    <property type="match status" value="1"/>
</dbReference>
<dbReference type="Gene3D" id="3.90.180.10">
    <property type="entry name" value="Medium-chain alcohol dehydrogenases, catalytic domain"/>
    <property type="match status" value="1"/>
</dbReference>
<dbReference type="InterPro" id="IPR000994">
    <property type="entry name" value="Pept_M24"/>
</dbReference>
<dbReference type="Proteomes" id="UP000214365">
    <property type="component" value="Unassembled WGS sequence"/>
</dbReference>
<dbReference type="GeneID" id="31008376"/>
<reference evidence="17 18" key="1">
    <citation type="submission" date="2015-06" db="EMBL/GenBank/DDBJ databases">
        <title>Talaromyces atroroseus IBT 11181 draft genome.</title>
        <authorList>
            <person name="Rasmussen K.B."/>
            <person name="Rasmussen S."/>
            <person name="Petersen B."/>
            <person name="Sicheritz-Ponten T."/>
            <person name="Mortensen U.H."/>
            <person name="Thrane U."/>
        </authorList>
    </citation>
    <scope>NUCLEOTIDE SEQUENCE [LARGE SCALE GENOMIC DNA]</scope>
    <source>
        <strain evidence="17 18">IBT 11181</strain>
    </source>
</reference>
<dbReference type="GO" id="GO:0070006">
    <property type="term" value="F:metalloaminopeptidase activity"/>
    <property type="evidence" value="ECO:0007669"/>
    <property type="project" value="InterPro"/>
</dbReference>
<dbReference type="PANTHER" id="PTHR43226:SF3">
    <property type="entry name" value="XAA-PRO AMINOPEPTIDASE AN0832-RELATED"/>
    <property type="match status" value="1"/>
</dbReference>
<dbReference type="Gene3D" id="3.40.50.720">
    <property type="entry name" value="NAD(P)-binding Rossmann-like Domain"/>
    <property type="match status" value="1"/>
</dbReference>
<dbReference type="EC" id="3.4.11.9" evidence="5"/>
<keyword evidence="6" id="KW-0031">Aminopeptidase</keyword>
<dbReference type="InterPro" id="IPR001131">
    <property type="entry name" value="Peptidase_M24B_aminopep-P_CS"/>
</dbReference>
<dbReference type="SUPFAM" id="SSF50129">
    <property type="entry name" value="GroES-like"/>
    <property type="match status" value="1"/>
</dbReference>
<dbReference type="GO" id="GO:0030145">
    <property type="term" value="F:manganese ion binding"/>
    <property type="evidence" value="ECO:0007669"/>
    <property type="project" value="InterPro"/>
</dbReference>
<evidence type="ECO:0000256" key="10">
    <source>
        <dbReference type="ARBA" id="ARBA00023049"/>
    </source>
</evidence>
<evidence type="ECO:0000313" key="18">
    <source>
        <dbReference type="Proteomes" id="UP000214365"/>
    </source>
</evidence>
<evidence type="ECO:0000256" key="7">
    <source>
        <dbReference type="ARBA" id="ARBA00022670"/>
    </source>
</evidence>
<dbReference type="PANTHER" id="PTHR43226">
    <property type="entry name" value="XAA-PRO AMINOPEPTIDASE 3"/>
    <property type="match status" value="1"/>
</dbReference>
<dbReference type="Pfam" id="PF08240">
    <property type="entry name" value="ADH_N"/>
    <property type="match status" value="1"/>
</dbReference>
<sequence>MNSLAIERYGKPEEYNNLSLPIPRVTAPDDVLIQVQAASINPVDVQLAAGTMKMIWSEQFPYKIGYDLSGTVVSVGSEVLSSRPELKIGAKVYSRVPQHHRGTASEFALSSASATALKPSSLSYIEAASLPLVSLTALQALDRADKHIEGGLKGKTVYIPGALSGTGSVATQLAKNVFGAAKVITTASPSKIPKVEEKLGKVVNQIIDYTKEDPGKIITAGSVDFMFNTMDSAMASLHLMKKGGIIVSVSGAPFGSALKGKALGIPIAFRWLLDGASAFSRYRARRCGVKYVFQFMNPNAEDLNRLTNWVGEGRLRPVVGRAASLGNIQDVREGCQEVLAGKGGIGNTQTPNLLSPTGYQGLTIMGTSQPLSAPAEGSDMLDFDQYHINLTITGTKINKYPAKQHARKVASKLGASRGLIYLTGKPTVFHDDSDQAEPFRQRRYFYYLSGANEPDCHLTYDIAKDKLTLYVPDFDLRQAVWMGPTVSIEDALEKFDVDNARYAMSLPDDISTWLRLRKDDAQIIILHPEHRPPIDCAQELLETQRLLPAMNSSRGVKDAHEIELIRQANVVSGLAHTAILENIGQMTNESDIAALFLKTSITHGAPEQAYGIIAASGENIATLHYMKNNEDFGDRPLVCLDAGAEFECYASDVTRTFPISCTGEWPTPEARDIYLAVERMQEETIRLVKPGVRFRDVHTHAALVAVEELLKLGVFKKGSSVSEIMLSGAVSVFFPHGLGHHVGLEVHDVSEHSVMASGLNPRNRGSFLMQSSDAMSAAALLEENMIVTVEPGIYFNRLALKNARQLPISKFIDFDVVEKYYAVGGVRIEDDILVTADGYENLTTAPKGQEALDIVRRSSAQNGS</sequence>
<dbReference type="Gene3D" id="3.40.350.10">
    <property type="entry name" value="Creatinase/prolidase N-terminal domain"/>
    <property type="match status" value="1"/>
</dbReference>
<dbReference type="Gene3D" id="3.90.230.10">
    <property type="entry name" value="Creatinase/methionine aminopeptidase superfamily"/>
    <property type="match status" value="1"/>
</dbReference>
<comment type="caution">
    <text evidence="17">The sequence shown here is derived from an EMBL/GenBank/DDBJ whole genome shotgun (WGS) entry which is preliminary data.</text>
</comment>
<evidence type="ECO:0000256" key="4">
    <source>
        <dbReference type="ARBA" id="ARBA00008766"/>
    </source>
</evidence>
<dbReference type="InterPro" id="IPR020843">
    <property type="entry name" value="ER"/>
</dbReference>
<dbReference type="CDD" id="cd01087">
    <property type="entry name" value="Prolidase"/>
    <property type="match status" value="1"/>
</dbReference>
<comment type="function">
    <text evidence="3">Catalyzes the removal of a penultimate prolyl residue from the N-termini of peptides.</text>
</comment>